<feature type="domain" description="AB hydrolase-1" evidence="1">
    <location>
        <begin position="44"/>
        <end position="176"/>
    </location>
</feature>
<organism evidence="2 3">
    <name type="scientific">Candidatus Kutchimonas denitrificans</name>
    <dbReference type="NCBI Taxonomy" id="3056748"/>
    <lineage>
        <taxon>Bacteria</taxon>
        <taxon>Pseudomonadati</taxon>
        <taxon>Gemmatimonadota</taxon>
        <taxon>Gemmatimonadia</taxon>
        <taxon>Candidatus Palauibacterales</taxon>
        <taxon>Candidatus Palauibacteraceae</taxon>
        <taxon>Candidatus Kutchimonas</taxon>
    </lineage>
</organism>
<sequence>MGKRRVLTARGPIRGTDTTRHVVPRRLRVGSHRFHYVEAGMGAPLLLIHGLGASSRWWFPILPELSSAHFRLLAPDLPGFGRSPGPALNVEHAARSVVALADHLGLGQFFVCGHSMGGAIAAEIAANHPGRIRRLVLIDSAGIPGIGASRVLGRLVQPWSWCPGWFYRTLVGDVLRAGPKSMLRGIRELRRHDIRPTLNRVRSKTLIIWGANDTLTPAAHSELMLSALPDGRLELVPGARHLPMIRKPALTGGLIASFCREELKAR</sequence>
<accession>A0AAE4Z8P1</accession>
<gene>
    <name evidence="2" type="ORF">GWO12_06245</name>
</gene>
<keyword evidence="2" id="KW-0378">Hydrolase</keyword>
<dbReference type="InterPro" id="IPR029058">
    <property type="entry name" value="AB_hydrolase_fold"/>
</dbReference>
<evidence type="ECO:0000313" key="3">
    <source>
        <dbReference type="Proteomes" id="UP000702544"/>
    </source>
</evidence>
<dbReference type="Gene3D" id="3.40.50.1820">
    <property type="entry name" value="alpha/beta hydrolase"/>
    <property type="match status" value="1"/>
</dbReference>
<dbReference type="PRINTS" id="PR00111">
    <property type="entry name" value="ABHYDROLASE"/>
</dbReference>
<name>A0AAE4Z8P1_9BACT</name>
<dbReference type="InterPro" id="IPR050266">
    <property type="entry name" value="AB_hydrolase_sf"/>
</dbReference>
<dbReference type="InterPro" id="IPR000073">
    <property type="entry name" value="AB_hydrolase_1"/>
</dbReference>
<comment type="caution">
    <text evidence="2">The sequence shown here is derived from an EMBL/GenBank/DDBJ whole genome shotgun (WGS) entry which is preliminary data.</text>
</comment>
<dbReference type="AlphaFoldDB" id="A0AAE4Z8P1"/>
<protein>
    <submittedName>
        <fullName evidence="2">Alpha/beta fold hydrolase</fullName>
    </submittedName>
</protein>
<dbReference type="PANTHER" id="PTHR43798">
    <property type="entry name" value="MONOACYLGLYCEROL LIPASE"/>
    <property type="match status" value="1"/>
</dbReference>
<dbReference type="Pfam" id="PF00561">
    <property type="entry name" value="Abhydrolase_1"/>
    <property type="match status" value="1"/>
</dbReference>
<dbReference type="PRINTS" id="PR00412">
    <property type="entry name" value="EPOXHYDRLASE"/>
</dbReference>
<dbReference type="InterPro" id="IPR000639">
    <property type="entry name" value="Epox_hydrolase-like"/>
</dbReference>
<evidence type="ECO:0000259" key="1">
    <source>
        <dbReference type="Pfam" id="PF00561"/>
    </source>
</evidence>
<dbReference type="SUPFAM" id="SSF53474">
    <property type="entry name" value="alpha/beta-Hydrolases"/>
    <property type="match status" value="1"/>
</dbReference>
<dbReference type="GO" id="GO:0016787">
    <property type="term" value="F:hydrolase activity"/>
    <property type="evidence" value="ECO:0007669"/>
    <property type="project" value="UniProtKB-KW"/>
</dbReference>
<dbReference type="Proteomes" id="UP000702544">
    <property type="component" value="Unassembled WGS sequence"/>
</dbReference>
<dbReference type="EMBL" id="JAACAK010000047">
    <property type="protein sequence ID" value="NIR74697.1"/>
    <property type="molecule type" value="Genomic_DNA"/>
</dbReference>
<evidence type="ECO:0000313" key="2">
    <source>
        <dbReference type="EMBL" id="NIR74697.1"/>
    </source>
</evidence>
<proteinExistence type="predicted"/>
<reference evidence="2 3" key="1">
    <citation type="submission" date="2020-01" db="EMBL/GenBank/DDBJ databases">
        <title>Genomes assembled from Gulf of Kutch pelagic sediment metagenomes.</title>
        <authorList>
            <person name="Chandrashekar M."/>
            <person name="Mahajan M.S."/>
            <person name="Dave K.J."/>
            <person name="Vatsa P."/>
            <person name="Nathani N.M."/>
        </authorList>
    </citation>
    <scope>NUCLEOTIDE SEQUENCE [LARGE SCALE GENOMIC DNA]</scope>
    <source>
        <strain evidence="2">KS3-K002</strain>
    </source>
</reference>